<sequence length="121" mass="13389">MKRLFICIALFIVLAGVVADLRTGSLPDQSVKNSTRPVQTSSGQKAIETEVVEETTTEETSQEVIVEPGHTVLSVIEHLHQGPVPVSIQQIIDDFKELNGSLEPDEIQIGKTYLFPIYEKE</sequence>
<feature type="region of interest" description="Disordered" evidence="1">
    <location>
        <begin position="25"/>
        <end position="62"/>
    </location>
</feature>
<feature type="compositionally biased region" description="Acidic residues" evidence="1">
    <location>
        <begin position="50"/>
        <end position="61"/>
    </location>
</feature>
<evidence type="ECO:0008006" key="4">
    <source>
        <dbReference type="Google" id="ProtNLM"/>
    </source>
</evidence>
<dbReference type="EMBL" id="JAMQJY010000006">
    <property type="protein sequence ID" value="MCM2677820.1"/>
    <property type="molecule type" value="Genomic_DNA"/>
</dbReference>
<evidence type="ECO:0000256" key="1">
    <source>
        <dbReference type="SAM" id="MobiDB-lite"/>
    </source>
</evidence>
<protein>
    <recommendedName>
        <fullName evidence="4">LysM domain-containing protein</fullName>
    </recommendedName>
</protein>
<reference evidence="2" key="1">
    <citation type="submission" date="2022-06" db="EMBL/GenBank/DDBJ databases">
        <title>Alkalicoccobacillus porphyridii sp. nov., isolated from a marine red alga, Porphyridium purpureum and reclassification of Shouchella plakortidis and Shouchella gibsonii as Alkalicoccobacillus plakortidis comb. nov. and Alkalicoccobacillus gibsonii comb. nov.</title>
        <authorList>
            <person name="Kim K.H."/>
            <person name="Lee J.K."/>
            <person name="Han D.M."/>
            <person name="Baek J.H."/>
            <person name="Jeon C.O."/>
        </authorList>
    </citation>
    <scope>NUCLEOTIDE SEQUENCE</scope>
    <source>
        <strain evidence="2">DSM 19153</strain>
    </source>
</reference>
<evidence type="ECO:0000313" key="3">
    <source>
        <dbReference type="Proteomes" id="UP001203665"/>
    </source>
</evidence>
<dbReference type="RefSeq" id="WP_251611618.1">
    <property type="nucleotide sequence ID" value="NZ_JAMQJY010000006.1"/>
</dbReference>
<organism evidence="2 3">
    <name type="scientific">Alkalicoccobacillus plakortidis</name>
    <dbReference type="NCBI Taxonomy" id="444060"/>
    <lineage>
        <taxon>Bacteria</taxon>
        <taxon>Bacillati</taxon>
        <taxon>Bacillota</taxon>
        <taxon>Bacilli</taxon>
        <taxon>Bacillales</taxon>
        <taxon>Bacillaceae</taxon>
        <taxon>Alkalicoccobacillus</taxon>
    </lineage>
</organism>
<gene>
    <name evidence="2" type="ORF">NDM98_21995</name>
</gene>
<accession>A0ABT0XQ50</accession>
<proteinExistence type="predicted"/>
<comment type="caution">
    <text evidence="2">The sequence shown here is derived from an EMBL/GenBank/DDBJ whole genome shotgun (WGS) entry which is preliminary data.</text>
</comment>
<keyword evidence="3" id="KW-1185">Reference proteome</keyword>
<evidence type="ECO:0000313" key="2">
    <source>
        <dbReference type="EMBL" id="MCM2677820.1"/>
    </source>
</evidence>
<name>A0ABT0XQ50_9BACI</name>
<dbReference type="Proteomes" id="UP001203665">
    <property type="component" value="Unassembled WGS sequence"/>
</dbReference>
<feature type="compositionally biased region" description="Polar residues" evidence="1">
    <location>
        <begin position="26"/>
        <end position="44"/>
    </location>
</feature>